<evidence type="ECO:0000313" key="2">
    <source>
        <dbReference type="EMBL" id="RDE22774.1"/>
    </source>
</evidence>
<protein>
    <submittedName>
        <fullName evidence="2">Uncharacterized protein</fullName>
    </submittedName>
</protein>
<evidence type="ECO:0000313" key="3">
    <source>
        <dbReference type="Proteomes" id="UP000253769"/>
    </source>
</evidence>
<reference evidence="2 3" key="1">
    <citation type="submission" date="2018-07" db="EMBL/GenBank/DDBJ databases">
        <title>Motiliproteus coralliicola sp. nov., a bacterium isolated from Coral.</title>
        <authorList>
            <person name="Wang G."/>
        </authorList>
    </citation>
    <scope>NUCLEOTIDE SEQUENCE [LARGE SCALE GENOMIC DNA]</scope>
    <source>
        <strain evidence="2 3">C34</strain>
    </source>
</reference>
<keyword evidence="1" id="KW-1133">Transmembrane helix</keyword>
<evidence type="ECO:0000256" key="1">
    <source>
        <dbReference type="SAM" id="Phobius"/>
    </source>
</evidence>
<keyword evidence="3" id="KW-1185">Reference proteome</keyword>
<sequence length="111" mass="11945">MLLCWIAGVVTVLALVAAMVLRSGLEEVGRTSSEINSVVAQLESLSSIRGLVISLSEQCSYAQQSWISVLDTSLGMLFLVSLVAIALTATLAVQVKLNRKLSARLDKLQQR</sequence>
<dbReference type="AlphaFoldDB" id="A0A369WQ80"/>
<comment type="caution">
    <text evidence="2">The sequence shown here is derived from an EMBL/GenBank/DDBJ whole genome shotgun (WGS) entry which is preliminary data.</text>
</comment>
<gene>
    <name evidence="2" type="ORF">DV711_09370</name>
</gene>
<keyword evidence="1" id="KW-0472">Membrane</keyword>
<name>A0A369WQ80_9GAMM</name>
<proteinExistence type="predicted"/>
<feature type="transmembrane region" description="Helical" evidence="1">
    <location>
        <begin position="74"/>
        <end position="95"/>
    </location>
</feature>
<accession>A0A369WQ80</accession>
<organism evidence="2 3">
    <name type="scientific">Motiliproteus coralliicola</name>
    <dbReference type="NCBI Taxonomy" id="2283196"/>
    <lineage>
        <taxon>Bacteria</taxon>
        <taxon>Pseudomonadati</taxon>
        <taxon>Pseudomonadota</taxon>
        <taxon>Gammaproteobacteria</taxon>
        <taxon>Oceanospirillales</taxon>
        <taxon>Oceanospirillaceae</taxon>
        <taxon>Motiliproteus</taxon>
    </lineage>
</organism>
<dbReference type="Proteomes" id="UP000253769">
    <property type="component" value="Unassembled WGS sequence"/>
</dbReference>
<keyword evidence="1" id="KW-0812">Transmembrane</keyword>
<dbReference type="EMBL" id="QQOH01000002">
    <property type="protein sequence ID" value="RDE22774.1"/>
    <property type="molecule type" value="Genomic_DNA"/>
</dbReference>